<evidence type="ECO:0000313" key="5">
    <source>
        <dbReference type="Proteomes" id="UP000688137"/>
    </source>
</evidence>
<dbReference type="GO" id="GO:0004674">
    <property type="term" value="F:protein serine/threonine kinase activity"/>
    <property type="evidence" value="ECO:0007669"/>
    <property type="project" value="TreeGrafter"/>
</dbReference>
<dbReference type="AlphaFoldDB" id="A0A8S1PW11"/>
<dbReference type="Proteomes" id="UP000688137">
    <property type="component" value="Unassembled WGS sequence"/>
</dbReference>
<keyword evidence="1" id="KW-0547">Nucleotide-binding</keyword>
<feature type="domain" description="Protein kinase" evidence="3">
    <location>
        <begin position="25"/>
        <end position="282"/>
    </location>
</feature>
<reference evidence="4" key="1">
    <citation type="submission" date="2021-01" db="EMBL/GenBank/DDBJ databases">
        <authorList>
            <consortium name="Genoscope - CEA"/>
            <person name="William W."/>
        </authorList>
    </citation>
    <scope>NUCLEOTIDE SEQUENCE</scope>
</reference>
<evidence type="ECO:0000256" key="2">
    <source>
        <dbReference type="ARBA" id="ARBA00022840"/>
    </source>
</evidence>
<dbReference type="InterPro" id="IPR000719">
    <property type="entry name" value="Prot_kinase_dom"/>
</dbReference>
<proteinExistence type="predicted"/>
<evidence type="ECO:0000313" key="4">
    <source>
        <dbReference type="EMBL" id="CAD8107435.1"/>
    </source>
</evidence>
<evidence type="ECO:0000259" key="3">
    <source>
        <dbReference type="PROSITE" id="PS50011"/>
    </source>
</evidence>
<dbReference type="GO" id="GO:0035556">
    <property type="term" value="P:intracellular signal transduction"/>
    <property type="evidence" value="ECO:0007669"/>
    <property type="project" value="TreeGrafter"/>
</dbReference>
<dbReference type="PANTHER" id="PTHR24346">
    <property type="entry name" value="MAP/MICROTUBULE AFFINITY-REGULATING KINASE"/>
    <property type="match status" value="1"/>
</dbReference>
<keyword evidence="2" id="KW-0067">ATP-binding</keyword>
<dbReference type="PROSITE" id="PS50011">
    <property type="entry name" value="PROTEIN_KINASE_DOM"/>
    <property type="match status" value="1"/>
</dbReference>
<keyword evidence="5" id="KW-1185">Reference proteome</keyword>
<name>A0A8S1PW11_PARPR</name>
<protein>
    <recommendedName>
        <fullName evidence="3">Protein kinase domain-containing protein</fullName>
    </recommendedName>
</protein>
<dbReference type="CDD" id="cd00180">
    <property type="entry name" value="PKc"/>
    <property type="match status" value="1"/>
</dbReference>
<gene>
    <name evidence="4" type="ORF">PPRIM_AZ9-3.1.T1330167</name>
</gene>
<comment type="caution">
    <text evidence="4">The sequence shown here is derived from an EMBL/GenBank/DDBJ whole genome shotgun (WGS) entry which is preliminary data.</text>
</comment>
<sequence>MQPQQLIRNSISSTPDKVIIQDTIYEIKEQLDRNDHIQVYQASNILTKEEVLIKIIDTSQTEQVKKYQLMASKKFKNVMNIIKLELTKNKLYFAMEFSQNSLLFECQEQCTSHQQNIRYIIRQIANGIMELHILGLPHMQIKLSNIVIQTLTDEFNNKQNIYKLCDYGQFIKKQELLRFYIETQYSAPELKDNNQMLIHQNKVDIWAFGILCLELFNSLVGKKMDEITQEVIFELIQQINCSQQYKQLFSNMLQIDSEKRYDIQQVLEELKPDHKTKNTSFINYSQLPIRSQQNLINPFPLNLRNQFYSQQIANQTPRQFSHIQQIEYVSNFNYTFSQEQLKDLGNG</sequence>
<organism evidence="4 5">
    <name type="scientific">Paramecium primaurelia</name>
    <dbReference type="NCBI Taxonomy" id="5886"/>
    <lineage>
        <taxon>Eukaryota</taxon>
        <taxon>Sar</taxon>
        <taxon>Alveolata</taxon>
        <taxon>Ciliophora</taxon>
        <taxon>Intramacronucleata</taxon>
        <taxon>Oligohymenophorea</taxon>
        <taxon>Peniculida</taxon>
        <taxon>Parameciidae</taxon>
        <taxon>Paramecium</taxon>
    </lineage>
</organism>
<dbReference type="EMBL" id="CAJJDM010000136">
    <property type="protein sequence ID" value="CAD8107435.1"/>
    <property type="molecule type" value="Genomic_DNA"/>
</dbReference>
<dbReference type="GO" id="GO:0005737">
    <property type="term" value="C:cytoplasm"/>
    <property type="evidence" value="ECO:0007669"/>
    <property type="project" value="TreeGrafter"/>
</dbReference>
<accession>A0A8S1PW11</accession>
<dbReference type="GO" id="GO:0005524">
    <property type="term" value="F:ATP binding"/>
    <property type="evidence" value="ECO:0007669"/>
    <property type="project" value="UniProtKB-KW"/>
</dbReference>
<dbReference type="PANTHER" id="PTHR24346:SF30">
    <property type="entry name" value="MATERNAL EMBRYONIC LEUCINE ZIPPER KINASE"/>
    <property type="match status" value="1"/>
</dbReference>
<dbReference type="Pfam" id="PF00069">
    <property type="entry name" value="Pkinase"/>
    <property type="match status" value="1"/>
</dbReference>
<evidence type="ECO:0000256" key="1">
    <source>
        <dbReference type="ARBA" id="ARBA00022741"/>
    </source>
</evidence>